<dbReference type="EMBL" id="CP003519">
    <property type="protein sequence ID" value="AFN82605.1"/>
    <property type="molecule type" value="Genomic_DNA"/>
</dbReference>
<evidence type="ECO:0000313" key="5">
    <source>
        <dbReference type="Proteomes" id="UP000010094"/>
    </source>
</evidence>
<dbReference type="EC" id="3.1.22.-" evidence="2"/>
<dbReference type="GO" id="GO:0048476">
    <property type="term" value="C:Holliday junction resolvase complex"/>
    <property type="evidence" value="ECO:0007669"/>
    <property type="project" value="UniProtKB-UniRule"/>
</dbReference>
<keyword evidence="2" id="KW-0539">Nucleus</keyword>
<evidence type="ECO:0000259" key="3">
    <source>
        <dbReference type="SMART" id="SM00891"/>
    </source>
</evidence>
<evidence type="ECO:0000256" key="2">
    <source>
        <dbReference type="RuleBase" id="RU369042"/>
    </source>
</evidence>
<dbReference type="GO" id="GO:0006308">
    <property type="term" value="P:DNA catabolic process"/>
    <property type="evidence" value="ECO:0007669"/>
    <property type="project" value="UniProtKB-UniRule"/>
</dbReference>
<dbReference type="AlphaFoldDB" id="I7ADD2"/>
<dbReference type="VEuPathDB" id="MicrosporidiaDB:EROM_021300"/>
<feature type="domain" description="ERCC4" evidence="3">
    <location>
        <begin position="228"/>
        <end position="319"/>
    </location>
</feature>
<dbReference type="CDD" id="cd21036">
    <property type="entry name" value="WH_MUS81"/>
    <property type="match status" value="1"/>
</dbReference>
<dbReference type="Pfam" id="PF02732">
    <property type="entry name" value="ERCC4"/>
    <property type="match status" value="1"/>
</dbReference>
<dbReference type="GO" id="GO:0031573">
    <property type="term" value="P:mitotic intra-S DNA damage checkpoint signaling"/>
    <property type="evidence" value="ECO:0007669"/>
    <property type="project" value="TreeGrafter"/>
</dbReference>
<sequence length="486" mass="55740">MSKGQLDLTQLVKSAVDFLSHLSSSRNMKSRYSYKKIAQELNRIEEPLYSLDGLKSIKGAGSKTIKRIQEFVDKKVVESIKTEDDLEKYSNILSPDAYDETKKKLSSRDMLGYSLGNDADEEKRIRIPRKRKYVPGYRTGSYGIMKALWIREGITKHEIAHIGRNYCDSEFDFTARHSAWSSMKTLTKKGIVYKEGRSKFYLTDEGRELATTMFANTSAIEEEEEEVTLIIDAREIKSRKFRLFFQEYFESKKIRHDTRILEVGDFLWIRGEKVCGFIIERKKGSDFVSSIMDGRFKEQKNRLKSTGIKKIFYIVEGLKSTHMQSVGKGLVMSCLATTKLEGFIVIETKDITQTGSVIHMIDCEVRKGYEKGLEAPDRLKKDEECEEYLKPCESSDGEMEMSYGSFIDKGAKGKGRTQTYLLYISLLSIKGMGHKKAWALAEFYKTIGELIGKVKNNGPGKLYEFEVEGKKISRKNADDIIEFFLK</sequence>
<keyword evidence="2" id="KW-0233">DNA recombination</keyword>
<dbReference type="SUPFAM" id="SSF52980">
    <property type="entry name" value="Restriction endonuclease-like"/>
    <property type="match status" value="1"/>
</dbReference>
<comment type="function">
    <text evidence="2">Interacts with EME1 to form a DNA structure-specific endonuclease with substrate preference for branched DNA structures with a 5'-end at the branch nick. Typical substrates include 3'-flap structures, D-loops, replication forks and nicked Holliday junctions. May be required in mitosis for the processing of stalled or collapsed replication fork intermediates. May be required in meiosis for the repair of meiosis-specific double strand breaks subsequent to single-end invasion (SEI).</text>
</comment>
<dbReference type="GO" id="GO:0048257">
    <property type="term" value="F:3'-flap endonuclease activity"/>
    <property type="evidence" value="ECO:0007669"/>
    <property type="project" value="TreeGrafter"/>
</dbReference>
<keyword evidence="2" id="KW-0479">Metal-binding</keyword>
<dbReference type="InterPro" id="IPR027421">
    <property type="entry name" value="DNA_pol_lamdba_lyase_dom_sf"/>
</dbReference>
<dbReference type="GO" id="GO:0005634">
    <property type="term" value="C:nucleus"/>
    <property type="evidence" value="ECO:0007669"/>
    <property type="project" value="UniProtKB-SubCell"/>
</dbReference>
<organism evidence="4 5">
    <name type="scientific">Encephalitozoon romaleae (strain SJ-2008)</name>
    <name type="common">Microsporidian parasite</name>
    <dbReference type="NCBI Taxonomy" id="1178016"/>
    <lineage>
        <taxon>Eukaryota</taxon>
        <taxon>Fungi</taxon>
        <taxon>Fungi incertae sedis</taxon>
        <taxon>Microsporidia</taxon>
        <taxon>Unikaryonidae</taxon>
        <taxon>Encephalitozoon</taxon>
    </lineage>
</organism>
<dbReference type="Gene3D" id="1.10.10.10">
    <property type="entry name" value="Winged helix-like DNA-binding domain superfamily/Winged helix DNA-binding domain"/>
    <property type="match status" value="1"/>
</dbReference>
<evidence type="ECO:0000256" key="1">
    <source>
        <dbReference type="ARBA" id="ARBA00022801"/>
    </source>
</evidence>
<dbReference type="SUPFAM" id="SSF47802">
    <property type="entry name" value="DNA polymerase beta, N-terminal domain-like"/>
    <property type="match status" value="1"/>
</dbReference>
<dbReference type="GO" id="GO:0000712">
    <property type="term" value="P:resolution of meiotic recombination intermediates"/>
    <property type="evidence" value="ECO:0007669"/>
    <property type="project" value="TreeGrafter"/>
</dbReference>
<dbReference type="InterPro" id="IPR033309">
    <property type="entry name" value="Mus81"/>
</dbReference>
<dbReference type="InterPro" id="IPR047417">
    <property type="entry name" value="WHD_MUS81"/>
</dbReference>
<dbReference type="GO" id="GO:0008821">
    <property type="term" value="F:crossover junction DNA endonuclease activity"/>
    <property type="evidence" value="ECO:0007669"/>
    <property type="project" value="UniProtKB-UniRule"/>
</dbReference>
<dbReference type="PANTHER" id="PTHR13451">
    <property type="entry name" value="CLASS II CROSSOVER JUNCTION ENDONUCLEASE MUS81"/>
    <property type="match status" value="1"/>
</dbReference>
<dbReference type="Gene3D" id="3.40.50.10130">
    <property type="match status" value="1"/>
</dbReference>
<dbReference type="KEGG" id="ero:EROM_021300"/>
<dbReference type="SUPFAM" id="SSF46785">
    <property type="entry name" value="Winged helix' DNA-binding domain"/>
    <property type="match status" value="1"/>
</dbReference>
<keyword evidence="5" id="KW-1185">Reference proteome</keyword>
<dbReference type="CDD" id="cd20074">
    <property type="entry name" value="XPF_nuclease_Mus81"/>
    <property type="match status" value="1"/>
</dbReference>
<dbReference type="InterPro" id="IPR047416">
    <property type="entry name" value="XPF_nuclease_Mus81"/>
</dbReference>
<evidence type="ECO:0000313" key="4">
    <source>
        <dbReference type="EMBL" id="AFN82605.1"/>
    </source>
</evidence>
<comment type="subunit">
    <text evidence="2">Interacts with EME1.</text>
</comment>
<comment type="cofactor">
    <cofactor evidence="2">
        <name>Mg(2+)</name>
        <dbReference type="ChEBI" id="CHEBI:18420"/>
    </cofactor>
</comment>
<dbReference type="Gene3D" id="1.10.150.110">
    <property type="entry name" value="DNA polymerase beta, N-terminal domain-like"/>
    <property type="match status" value="1"/>
</dbReference>
<dbReference type="GeneID" id="20520892"/>
<protein>
    <recommendedName>
        <fullName evidence="2">Crossover junction endonuclease MUS81</fullName>
        <ecNumber evidence="2">3.1.22.-</ecNumber>
    </recommendedName>
</protein>
<dbReference type="OrthoDB" id="5963188at2759"/>
<dbReference type="HOGENOM" id="CLU_044879_0_0_1"/>
<dbReference type="PANTHER" id="PTHR13451:SF0">
    <property type="entry name" value="CROSSOVER JUNCTION ENDONUCLEASE MUS81"/>
    <property type="match status" value="1"/>
</dbReference>
<comment type="similarity">
    <text evidence="2">Belongs to the XPF family.</text>
</comment>
<dbReference type="InterPro" id="IPR036388">
    <property type="entry name" value="WH-like_DNA-bd_sf"/>
</dbReference>
<keyword evidence="2" id="KW-0540">Nuclease</keyword>
<accession>I7ADD2</accession>
<comment type="subcellular location">
    <subcellularLocation>
        <location evidence="2">Nucleus</location>
    </subcellularLocation>
</comment>
<keyword evidence="2" id="KW-0227">DNA damage</keyword>
<reference evidence="4 5" key="1">
    <citation type="journal article" date="2012" name="Proc. Natl. Acad. Sci. U.S.A.">
        <title>Gain and loss of multiple functionally related, horizontally transferred genes in the reduced genomes of two microsporidian parasites.</title>
        <authorList>
            <person name="Pombert J.-F."/>
            <person name="Selman M."/>
            <person name="Burki F."/>
            <person name="Bardell F.T."/>
            <person name="Farinelli L."/>
            <person name="Solter L.F."/>
            <person name="Whitman D.W."/>
            <person name="Weiss L.M."/>
            <person name="Corradi N."/>
            <person name="Keeling P.J."/>
        </authorList>
    </citation>
    <scope>NUCLEOTIDE SEQUENCE [LARGE SCALE GENOMIC DNA]</scope>
    <source>
        <strain evidence="4 5">SJ-2008</strain>
    </source>
</reference>
<proteinExistence type="inferred from homology"/>
<keyword evidence="2" id="KW-0234">DNA repair</keyword>
<dbReference type="RefSeq" id="XP_009264102.1">
    <property type="nucleotide sequence ID" value="XM_009265827.1"/>
</dbReference>
<keyword evidence="2" id="KW-0255">Endonuclease</keyword>
<dbReference type="InterPro" id="IPR011335">
    <property type="entry name" value="Restrct_endonuc-II-like"/>
</dbReference>
<keyword evidence="1 2" id="KW-0378">Hydrolase</keyword>
<dbReference type="GO" id="GO:0003677">
    <property type="term" value="F:DNA binding"/>
    <property type="evidence" value="ECO:0007669"/>
    <property type="project" value="UniProtKB-UniRule"/>
</dbReference>
<dbReference type="InterPro" id="IPR036390">
    <property type="entry name" value="WH_DNA-bd_sf"/>
</dbReference>
<dbReference type="Proteomes" id="UP000010094">
    <property type="component" value="Chromosome II"/>
</dbReference>
<dbReference type="GO" id="GO:0046872">
    <property type="term" value="F:metal ion binding"/>
    <property type="evidence" value="ECO:0007669"/>
    <property type="project" value="UniProtKB-UniRule"/>
</dbReference>
<keyword evidence="2" id="KW-0460">Magnesium</keyword>
<dbReference type="InterPro" id="IPR006166">
    <property type="entry name" value="ERCC4_domain"/>
</dbReference>
<gene>
    <name evidence="4" type="ordered locus">EROM_021300</name>
</gene>
<dbReference type="GO" id="GO:0000727">
    <property type="term" value="P:double-strand break repair via break-induced replication"/>
    <property type="evidence" value="ECO:0007669"/>
    <property type="project" value="UniProtKB-UniRule"/>
</dbReference>
<dbReference type="SMART" id="SM00891">
    <property type="entry name" value="ERCC4"/>
    <property type="match status" value="1"/>
</dbReference>
<name>I7ADD2_ENCRO</name>